<organism evidence="4">
    <name type="scientific">Serratia fonticola</name>
    <dbReference type="NCBI Taxonomy" id="47917"/>
    <lineage>
        <taxon>Bacteria</taxon>
        <taxon>Pseudomonadati</taxon>
        <taxon>Pseudomonadota</taxon>
        <taxon>Gammaproteobacteria</taxon>
        <taxon>Enterobacterales</taxon>
        <taxon>Yersiniaceae</taxon>
        <taxon>Serratia</taxon>
    </lineage>
</organism>
<dbReference type="PRINTS" id="PR00080">
    <property type="entry name" value="SDRFAMILY"/>
</dbReference>
<dbReference type="InterPro" id="IPR002347">
    <property type="entry name" value="SDR_fam"/>
</dbReference>
<dbReference type="PROSITE" id="PS00061">
    <property type="entry name" value="ADH_SHORT"/>
    <property type="match status" value="1"/>
</dbReference>
<proteinExistence type="inferred from homology"/>
<accession>A0A542CYP5</accession>
<dbReference type="SMART" id="SM00822">
    <property type="entry name" value="PKS_KR"/>
    <property type="match status" value="1"/>
</dbReference>
<dbReference type="AlphaFoldDB" id="A0A542CYP5"/>
<dbReference type="EMBL" id="VISQ01000001">
    <property type="protein sequence ID" value="TVZ70419.1"/>
    <property type="molecule type" value="Genomic_DNA"/>
</dbReference>
<dbReference type="SUPFAM" id="SSF51735">
    <property type="entry name" value="NAD(P)-binding Rossmann-fold domains"/>
    <property type="match status" value="1"/>
</dbReference>
<evidence type="ECO:0000259" key="3">
    <source>
        <dbReference type="SMART" id="SM00822"/>
    </source>
</evidence>
<dbReference type="InterPro" id="IPR020904">
    <property type="entry name" value="Sc_DH/Rdtase_CS"/>
</dbReference>
<dbReference type="GO" id="GO:0016614">
    <property type="term" value="F:oxidoreductase activity, acting on CH-OH group of donors"/>
    <property type="evidence" value="ECO:0007669"/>
    <property type="project" value="UniProtKB-ARBA"/>
</dbReference>
<dbReference type="Pfam" id="PF13561">
    <property type="entry name" value="adh_short_C2"/>
    <property type="match status" value="1"/>
</dbReference>
<sequence>MGYQFNKKAVALPGRFELYILFAEVADSQDIDKQVAHVVFMSVSYLFNSQTERNSMTTVALVTGASRGIGRATALLLAQQGYAVGVNYLQDEAAAQQVVAQICEQGGEAQALQANIASEADVVAMFAELDATLGPIGALVNNAGILFQQASIEQLTAERINKVLATNVTGYFLCCREAVKRMSLRSGGQGGAIVNVSSAAARLGAPGEYVDYAASKGAVDTLTTGLAQEVAAQGIRVNGVRPGFIYTEMHACGGEPGRVDRVKTVLPMQRGGQPEEVAQIITWLLSDAASYVTGSFIDAAGGR</sequence>
<dbReference type="PANTHER" id="PTHR48107">
    <property type="entry name" value="NADPH-DEPENDENT ALDEHYDE REDUCTASE-LIKE PROTEIN, CHLOROPLASTIC-RELATED"/>
    <property type="match status" value="1"/>
</dbReference>
<name>A0A542CYP5_SERFO</name>
<dbReference type="PRINTS" id="PR00081">
    <property type="entry name" value="GDHRDH"/>
</dbReference>
<comment type="similarity">
    <text evidence="1">Belongs to the short-chain dehydrogenases/reductases (SDR) family.</text>
</comment>
<keyword evidence="2" id="KW-0560">Oxidoreductase</keyword>
<dbReference type="NCBIfam" id="NF007273">
    <property type="entry name" value="PRK09730.1"/>
    <property type="match status" value="1"/>
</dbReference>
<evidence type="ECO:0000313" key="4">
    <source>
        <dbReference type="EMBL" id="TVZ70419.1"/>
    </source>
</evidence>
<dbReference type="InterPro" id="IPR036291">
    <property type="entry name" value="NAD(P)-bd_dom_sf"/>
</dbReference>
<feature type="domain" description="Ketoreductase" evidence="3">
    <location>
        <begin position="58"/>
        <end position="245"/>
    </location>
</feature>
<evidence type="ECO:0000256" key="1">
    <source>
        <dbReference type="ARBA" id="ARBA00006484"/>
    </source>
</evidence>
<dbReference type="NCBIfam" id="NF004777">
    <property type="entry name" value="PRK06123.1"/>
    <property type="match status" value="1"/>
</dbReference>
<dbReference type="Gene3D" id="3.40.50.720">
    <property type="entry name" value="NAD(P)-binding Rossmann-like Domain"/>
    <property type="match status" value="1"/>
</dbReference>
<reference evidence="4" key="2">
    <citation type="submission" date="2019-08" db="EMBL/GenBank/DDBJ databases">
        <title>Investigation of anaerobic lignin degradation for improved lignocellulosic biofuels.</title>
        <authorList>
            <person name="Deangelis K.PhD."/>
        </authorList>
    </citation>
    <scope>NUCLEOTIDE SEQUENCE [LARGE SCALE GENOMIC DNA]</scope>
    <source>
        <strain evidence="4">128R</strain>
    </source>
</reference>
<dbReference type="PANTHER" id="PTHR48107:SF7">
    <property type="entry name" value="RE15974P"/>
    <property type="match status" value="1"/>
</dbReference>
<dbReference type="FunFam" id="3.40.50.720:FF:000084">
    <property type="entry name" value="Short-chain dehydrogenase reductase"/>
    <property type="match status" value="1"/>
</dbReference>
<gene>
    <name evidence="4" type="ORF">FHU10_2989</name>
</gene>
<protein>
    <submittedName>
        <fullName evidence="4">NAD(P)-dependent dehydrogenase (Short-subunit alcohol dehydrogenase family)</fullName>
    </submittedName>
</protein>
<evidence type="ECO:0000256" key="2">
    <source>
        <dbReference type="ARBA" id="ARBA00023002"/>
    </source>
</evidence>
<comment type="caution">
    <text evidence="4">The sequence shown here is derived from an EMBL/GenBank/DDBJ whole genome shotgun (WGS) entry which is preliminary data.</text>
</comment>
<dbReference type="InterPro" id="IPR057326">
    <property type="entry name" value="KR_dom"/>
</dbReference>
<reference evidence="4" key="1">
    <citation type="submission" date="2019-06" db="EMBL/GenBank/DDBJ databases">
        <authorList>
            <person name="Deangelis K."/>
            <person name="Huntemann M."/>
            <person name="Clum A."/>
            <person name="Pillay M."/>
            <person name="Palaniappan K."/>
            <person name="Varghese N."/>
            <person name="Mikhailova N."/>
            <person name="Stamatis D."/>
            <person name="Reddy T."/>
            <person name="Daum C."/>
            <person name="Shapiro N."/>
            <person name="Ivanova N."/>
            <person name="Kyrpides N."/>
            <person name="Woyke T."/>
        </authorList>
    </citation>
    <scope>NUCLEOTIDE SEQUENCE [LARGE SCALE GENOMIC DNA]</scope>
    <source>
        <strain evidence="4">128R</strain>
    </source>
</reference>
<dbReference type="CDD" id="cd05233">
    <property type="entry name" value="SDR_c"/>
    <property type="match status" value="1"/>
</dbReference>